<protein>
    <submittedName>
        <fullName evidence="2">Uncharacterized protein</fullName>
    </submittedName>
</protein>
<feature type="region of interest" description="Disordered" evidence="1">
    <location>
        <begin position="1"/>
        <end position="28"/>
    </location>
</feature>
<proteinExistence type="predicted"/>
<feature type="region of interest" description="Disordered" evidence="1">
    <location>
        <begin position="158"/>
        <end position="217"/>
    </location>
</feature>
<accession>A0A2I0IDI6</accession>
<dbReference type="Proteomes" id="UP000233551">
    <property type="component" value="Unassembled WGS sequence"/>
</dbReference>
<evidence type="ECO:0000313" key="3">
    <source>
        <dbReference type="Proteomes" id="UP000233551"/>
    </source>
</evidence>
<gene>
    <name evidence="2" type="ORF">CRG98_037517</name>
</gene>
<evidence type="ECO:0000256" key="1">
    <source>
        <dbReference type="SAM" id="MobiDB-lite"/>
    </source>
</evidence>
<dbReference type="AlphaFoldDB" id="A0A2I0IDI6"/>
<reference evidence="2 3" key="1">
    <citation type="submission" date="2017-11" db="EMBL/GenBank/DDBJ databases">
        <title>De-novo sequencing of pomegranate (Punica granatum L.) genome.</title>
        <authorList>
            <person name="Akparov Z."/>
            <person name="Amiraslanov A."/>
            <person name="Hajiyeva S."/>
            <person name="Abbasov M."/>
            <person name="Kaur K."/>
            <person name="Hamwieh A."/>
            <person name="Solovyev V."/>
            <person name="Salamov A."/>
            <person name="Braich B."/>
            <person name="Kosarev P."/>
            <person name="Mahmoud A."/>
            <person name="Hajiyev E."/>
            <person name="Babayeva S."/>
            <person name="Izzatullayeva V."/>
            <person name="Mammadov A."/>
            <person name="Mammadov A."/>
            <person name="Sharifova S."/>
            <person name="Ojaghi J."/>
            <person name="Eynullazada K."/>
            <person name="Bayramov B."/>
            <person name="Abdulazimova A."/>
            <person name="Shahmuradov I."/>
        </authorList>
    </citation>
    <scope>NUCLEOTIDE SEQUENCE [LARGE SCALE GENOMIC DNA]</scope>
    <source>
        <strain evidence="3">cv. AG2017</strain>
        <tissue evidence="2">Leaf</tissue>
    </source>
</reference>
<name>A0A2I0IDI6_PUNGR</name>
<keyword evidence="3" id="KW-1185">Reference proteome</keyword>
<comment type="caution">
    <text evidence="2">The sequence shown here is derived from an EMBL/GenBank/DDBJ whole genome shotgun (WGS) entry which is preliminary data.</text>
</comment>
<organism evidence="2 3">
    <name type="scientific">Punica granatum</name>
    <name type="common">Pomegranate</name>
    <dbReference type="NCBI Taxonomy" id="22663"/>
    <lineage>
        <taxon>Eukaryota</taxon>
        <taxon>Viridiplantae</taxon>
        <taxon>Streptophyta</taxon>
        <taxon>Embryophyta</taxon>
        <taxon>Tracheophyta</taxon>
        <taxon>Spermatophyta</taxon>
        <taxon>Magnoliopsida</taxon>
        <taxon>eudicotyledons</taxon>
        <taxon>Gunneridae</taxon>
        <taxon>Pentapetalae</taxon>
        <taxon>rosids</taxon>
        <taxon>malvids</taxon>
        <taxon>Myrtales</taxon>
        <taxon>Lythraceae</taxon>
        <taxon>Punica</taxon>
    </lineage>
</organism>
<evidence type="ECO:0000313" key="2">
    <source>
        <dbReference type="EMBL" id="PKI42064.1"/>
    </source>
</evidence>
<dbReference type="EMBL" id="PGOL01003232">
    <property type="protein sequence ID" value="PKI42064.1"/>
    <property type="molecule type" value="Genomic_DNA"/>
</dbReference>
<sequence>MRCWSEEGIPSAGRPPSGGCREGPIGLPATSPQATSLAPLEPIFPAIVALVALLIESPLTIPKGTKLHLPNALDLLPPPRRGRAPKPPIASELIRTNIKPFGGNPFEARAKKGSNFEHVNAISGYPFTLLQQRSVGGGRLSETELSGSREGVPLAGIPPQARSSGPCWPAGDFPTQQTGGRCKDEAPPPFGPFRGGRRKPDRPPRDHPLRRATGGEDPVLRPATTFIFCFGENPFDVCSKGIWDFGQVKKSGEAGARSNCGARTTGLLPIPV</sequence>